<dbReference type="OrthoDB" id="9925641at2"/>
<protein>
    <submittedName>
        <fullName evidence="1">Uncharacterized protein</fullName>
    </submittedName>
</protein>
<evidence type="ECO:0000313" key="2">
    <source>
        <dbReference type="Proteomes" id="UP000307841"/>
    </source>
</evidence>
<gene>
    <name evidence="1" type="ORF">E8L90_13275</name>
</gene>
<sequence>MAIIDMWRDKFGVFTIWEKVGGAFNWRYRQSEERVTGNRVNIVDVSEITNVRSHLLSLQKNGQLNIVYSHWIPTEFELFNLIKPWYNDAREKQEDAIAFGETLYPNSRKHFS</sequence>
<accession>A0A4U2Y827</accession>
<dbReference type="EMBL" id="SZNK01000001">
    <property type="protein sequence ID" value="TKI56355.1"/>
    <property type="molecule type" value="Genomic_DNA"/>
</dbReference>
<reference evidence="1 2" key="1">
    <citation type="submission" date="2019-04" db="EMBL/GenBank/DDBJ databases">
        <title>Whole genome sequencing of Brevibacillus sp. TGS2-1.</title>
        <authorList>
            <person name="Choi A."/>
        </authorList>
    </citation>
    <scope>NUCLEOTIDE SEQUENCE [LARGE SCALE GENOMIC DNA]</scope>
    <source>
        <strain evidence="1 2">TGS2-1</strain>
    </source>
</reference>
<proteinExistence type="predicted"/>
<dbReference type="Proteomes" id="UP000307841">
    <property type="component" value="Unassembled WGS sequence"/>
</dbReference>
<dbReference type="AlphaFoldDB" id="A0A4U2Y827"/>
<dbReference type="RefSeq" id="WP_137029810.1">
    <property type="nucleotide sequence ID" value="NZ_SZNK01000001.1"/>
</dbReference>
<evidence type="ECO:0000313" key="1">
    <source>
        <dbReference type="EMBL" id="TKI56355.1"/>
    </source>
</evidence>
<name>A0A4U2Y827_9BACL</name>
<keyword evidence="2" id="KW-1185">Reference proteome</keyword>
<organism evidence="1 2">
    <name type="scientific">Brevibacillus antibioticus</name>
    <dbReference type="NCBI Taxonomy" id="2570228"/>
    <lineage>
        <taxon>Bacteria</taxon>
        <taxon>Bacillati</taxon>
        <taxon>Bacillota</taxon>
        <taxon>Bacilli</taxon>
        <taxon>Bacillales</taxon>
        <taxon>Paenibacillaceae</taxon>
        <taxon>Brevibacillus</taxon>
    </lineage>
</organism>
<comment type="caution">
    <text evidence="1">The sequence shown here is derived from an EMBL/GenBank/DDBJ whole genome shotgun (WGS) entry which is preliminary data.</text>
</comment>